<feature type="transmembrane region" description="Helical" evidence="7">
    <location>
        <begin position="156"/>
        <end position="183"/>
    </location>
</feature>
<name>A0A381RQ90_9ZZZZ</name>
<protein>
    <recommendedName>
        <fullName evidence="8">ABC transmembrane type-1 domain-containing protein</fullName>
    </recommendedName>
</protein>
<dbReference type="CDD" id="cd06261">
    <property type="entry name" value="TM_PBP2"/>
    <property type="match status" value="1"/>
</dbReference>
<dbReference type="GO" id="GO:0055085">
    <property type="term" value="P:transmembrane transport"/>
    <property type="evidence" value="ECO:0007669"/>
    <property type="project" value="InterPro"/>
</dbReference>
<dbReference type="PANTHER" id="PTHR43163:SF6">
    <property type="entry name" value="DIPEPTIDE TRANSPORT SYSTEM PERMEASE PROTEIN DPPB-RELATED"/>
    <property type="match status" value="1"/>
</dbReference>
<reference evidence="9" key="1">
    <citation type="submission" date="2018-05" db="EMBL/GenBank/DDBJ databases">
        <authorList>
            <person name="Lanie J.A."/>
            <person name="Ng W.-L."/>
            <person name="Kazmierczak K.M."/>
            <person name="Andrzejewski T.M."/>
            <person name="Davidsen T.M."/>
            <person name="Wayne K.J."/>
            <person name="Tettelin H."/>
            <person name="Glass J.I."/>
            <person name="Rusch D."/>
            <person name="Podicherti R."/>
            <person name="Tsui H.-C.T."/>
            <person name="Winkler M.E."/>
        </authorList>
    </citation>
    <scope>NUCLEOTIDE SEQUENCE</scope>
</reference>
<feature type="domain" description="ABC transmembrane type-1" evidence="8">
    <location>
        <begin position="116"/>
        <end position="346"/>
    </location>
</feature>
<evidence type="ECO:0000259" key="8">
    <source>
        <dbReference type="PROSITE" id="PS50928"/>
    </source>
</evidence>
<feature type="transmembrane region" description="Helical" evidence="7">
    <location>
        <begin position="219"/>
        <end position="238"/>
    </location>
</feature>
<evidence type="ECO:0000313" key="9">
    <source>
        <dbReference type="EMBL" id="SUZ93229.1"/>
    </source>
</evidence>
<organism evidence="9">
    <name type="scientific">marine metagenome</name>
    <dbReference type="NCBI Taxonomy" id="408172"/>
    <lineage>
        <taxon>unclassified sequences</taxon>
        <taxon>metagenomes</taxon>
        <taxon>ecological metagenomes</taxon>
    </lineage>
</organism>
<keyword evidence="2" id="KW-0813">Transport</keyword>
<gene>
    <name evidence="9" type="ORF">METZ01_LOCUS46083</name>
</gene>
<dbReference type="Pfam" id="PF19300">
    <property type="entry name" value="BPD_transp_1_N"/>
    <property type="match status" value="1"/>
</dbReference>
<evidence type="ECO:0000256" key="3">
    <source>
        <dbReference type="ARBA" id="ARBA00022475"/>
    </source>
</evidence>
<dbReference type="InterPro" id="IPR035906">
    <property type="entry name" value="MetI-like_sf"/>
</dbReference>
<keyword evidence="3" id="KW-1003">Cell membrane</keyword>
<dbReference type="EMBL" id="UINC01002129">
    <property type="protein sequence ID" value="SUZ93229.1"/>
    <property type="molecule type" value="Genomic_DNA"/>
</dbReference>
<dbReference type="PROSITE" id="PS50928">
    <property type="entry name" value="ABC_TM1"/>
    <property type="match status" value="1"/>
</dbReference>
<dbReference type="AlphaFoldDB" id="A0A381RQ90"/>
<feature type="transmembrane region" description="Helical" evidence="7">
    <location>
        <begin position="276"/>
        <end position="303"/>
    </location>
</feature>
<feature type="transmembrane region" description="Helical" evidence="7">
    <location>
        <begin position="323"/>
        <end position="349"/>
    </location>
</feature>
<feature type="transmembrane region" description="Helical" evidence="7">
    <location>
        <begin position="30"/>
        <end position="51"/>
    </location>
</feature>
<accession>A0A381RQ90</accession>
<dbReference type="InterPro" id="IPR045621">
    <property type="entry name" value="BPD_transp_1_N"/>
</dbReference>
<keyword evidence="4 7" id="KW-0812">Transmembrane</keyword>
<sequence length="356" mass="39726">MLHPEFLIPFLSDIWPNLVNIRFGYFIRRVLLLIPLLIGLSILTFSISRVIPGDPVGLAAGPQATPEIKETLRREFGLDKPLPIQYVNYVAGLFRGDWGESLYSRRGVAESLRAFFPATLELTLAAVLLAAVLGTTLGVLSALYKDRIPDHVSRTVVLFFVSFPQFWLAMIFQLIFGLALGWFPISKRMDILMIPPETITGLYTVDSLLRLDFGAFKASVTHLFLPALVLSFGALASITRITRANMLEALDKDFVKMERAVGLPERLVIGKYVLRTAFIATLTVISLEFGWLMAGAVLVETIFDWPGLGLYIVESSLRMDFQPIMGITILYGVVFSLVNIFTDLIYGVLDPRIGYE</sequence>
<feature type="transmembrane region" description="Helical" evidence="7">
    <location>
        <begin position="122"/>
        <end position="144"/>
    </location>
</feature>
<dbReference type="InterPro" id="IPR000515">
    <property type="entry name" value="MetI-like"/>
</dbReference>
<keyword evidence="6 7" id="KW-0472">Membrane</keyword>
<evidence type="ECO:0000256" key="4">
    <source>
        <dbReference type="ARBA" id="ARBA00022692"/>
    </source>
</evidence>
<dbReference type="GO" id="GO:0005886">
    <property type="term" value="C:plasma membrane"/>
    <property type="evidence" value="ECO:0007669"/>
    <property type="project" value="UniProtKB-SubCell"/>
</dbReference>
<proteinExistence type="predicted"/>
<evidence type="ECO:0000256" key="1">
    <source>
        <dbReference type="ARBA" id="ARBA00004651"/>
    </source>
</evidence>
<evidence type="ECO:0000256" key="7">
    <source>
        <dbReference type="SAM" id="Phobius"/>
    </source>
</evidence>
<evidence type="ECO:0000256" key="6">
    <source>
        <dbReference type="ARBA" id="ARBA00023136"/>
    </source>
</evidence>
<dbReference type="SUPFAM" id="SSF161098">
    <property type="entry name" value="MetI-like"/>
    <property type="match status" value="1"/>
</dbReference>
<evidence type="ECO:0000256" key="5">
    <source>
        <dbReference type="ARBA" id="ARBA00022989"/>
    </source>
</evidence>
<dbReference type="PANTHER" id="PTHR43163">
    <property type="entry name" value="DIPEPTIDE TRANSPORT SYSTEM PERMEASE PROTEIN DPPB-RELATED"/>
    <property type="match status" value="1"/>
</dbReference>
<comment type="subcellular location">
    <subcellularLocation>
        <location evidence="1">Cell membrane</location>
        <topology evidence="1">Multi-pass membrane protein</topology>
    </subcellularLocation>
</comment>
<dbReference type="Pfam" id="PF00528">
    <property type="entry name" value="BPD_transp_1"/>
    <property type="match status" value="1"/>
</dbReference>
<keyword evidence="5 7" id="KW-1133">Transmembrane helix</keyword>
<evidence type="ECO:0000256" key="2">
    <source>
        <dbReference type="ARBA" id="ARBA00022448"/>
    </source>
</evidence>
<dbReference type="Gene3D" id="1.10.3720.10">
    <property type="entry name" value="MetI-like"/>
    <property type="match status" value="1"/>
</dbReference>